<name>A0AAE1Q3L7_9EUCA</name>
<organism evidence="2 3">
    <name type="scientific">Petrolisthes manimaculis</name>
    <dbReference type="NCBI Taxonomy" id="1843537"/>
    <lineage>
        <taxon>Eukaryota</taxon>
        <taxon>Metazoa</taxon>
        <taxon>Ecdysozoa</taxon>
        <taxon>Arthropoda</taxon>
        <taxon>Crustacea</taxon>
        <taxon>Multicrustacea</taxon>
        <taxon>Malacostraca</taxon>
        <taxon>Eumalacostraca</taxon>
        <taxon>Eucarida</taxon>
        <taxon>Decapoda</taxon>
        <taxon>Pleocyemata</taxon>
        <taxon>Anomura</taxon>
        <taxon>Galatheoidea</taxon>
        <taxon>Porcellanidae</taxon>
        <taxon>Petrolisthes</taxon>
    </lineage>
</organism>
<feature type="chain" id="PRO_5041986551" evidence="1">
    <location>
        <begin position="19"/>
        <end position="159"/>
    </location>
</feature>
<dbReference type="EMBL" id="JAWZYT010000731">
    <property type="protein sequence ID" value="KAK4319704.1"/>
    <property type="molecule type" value="Genomic_DNA"/>
</dbReference>
<keyword evidence="3" id="KW-1185">Reference proteome</keyword>
<dbReference type="AlphaFoldDB" id="A0AAE1Q3L7"/>
<keyword evidence="1" id="KW-0732">Signal</keyword>
<evidence type="ECO:0000313" key="3">
    <source>
        <dbReference type="Proteomes" id="UP001292094"/>
    </source>
</evidence>
<evidence type="ECO:0000256" key="1">
    <source>
        <dbReference type="SAM" id="SignalP"/>
    </source>
</evidence>
<proteinExistence type="predicted"/>
<reference evidence="2" key="1">
    <citation type="submission" date="2023-11" db="EMBL/GenBank/DDBJ databases">
        <title>Genome assemblies of two species of porcelain crab, Petrolisthes cinctipes and Petrolisthes manimaculis (Anomura: Porcellanidae).</title>
        <authorList>
            <person name="Angst P."/>
        </authorList>
    </citation>
    <scope>NUCLEOTIDE SEQUENCE</scope>
    <source>
        <strain evidence="2">PB745_02</strain>
        <tissue evidence="2">Gill</tissue>
    </source>
</reference>
<protein>
    <submittedName>
        <fullName evidence="2">Uncharacterized protein</fullName>
    </submittedName>
</protein>
<evidence type="ECO:0000313" key="2">
    <source>
        <dbReference type="EMBL" id="KAK4319704.1"/>
    </source>
</evidence>
<sequence length="159" mass="17332">MVVMMVAAAVATTQEANADSPPQRGTDLKISNHDTNVGHGKFFFQSYSTRTRTIISSVVSIIPYTCFSGVNDVTTSCTGRKLRRSKVFIQGFPLDTKLYSSVGEEEPMVEEEKASDKLFFTIFRTLSSTTTVTLLSTNRSVTISASLMCTVDGAVYNAC</sequence>
<gene>
    <name evidence="2" type="ORF">Pmani_009361</name>
</gene>
<accession>A0AAE1Q3L7</accession>
<feature type="signal peptide" evidence="1">
    <location>
        <begin position="1"/>
        <end position="18"/>
    </location>
</feature>
<dbReference type="Proteomes" id="UP001292094">
    <property type="component" value="Unassembled WGS sequence"/>
</dbReference>
<comment type="caution">
    <text evidence="2">The sequence shown here is derived from an EMBL/GenBank/DDBJ whole genome shotgun (WGS) entry which is preliminary data.</text>
</comment>